<dbReference type="InterPro" id="IPR013974">
    <property type="entry name" value="SAF"/>
</dbReference>
<dbReference type="InterPro" id="IPR039246">
    <property type="entry name" value="Flagellar_FlgA"/>
</dbReference>
<reference evidence="6 7" key="1">
    <citation type="submission" date="2019-08" db="EMBL/GenBank/DDBJ databases">
        <title>Amphibian skin-associated Pigmentiphaga: genome sequence and occurrence across geography and hosts.</title>
        <authorList>
            <person name="Bletz M.C."/>
            <person name="Bunk B."/>
            <person name="Sproeer C."/>
            <person name="Biwer P."/>
            <person name="Reiter S."/>
            <person name="Rabemananjara F.C.E."/>
            <person name="Schulz S."/>
            <person name="Overmann J."/>
            <person name="Vences M."/>
        </authorList>
    </citation>
    <scope>NUCLEOTIDE SEQUENCE [LARGE SCALE GENOMIC DNA]</scope>
    <source>
        <strain evidence="6 7">Mada1488</strain>
    </source>
</reference>
<proteinExistence type="predicted"/>
<dbReference type="Gene3D" id="3.90.1210.10">
    <property type="entry name" value="Antifreeze-like/N-acetylneuraminic acid synthase C-terminal domain"/>
    <property type="match status" value="1"/>
</dbReference>
<dbReference type="SMART" id="SM00858">
    <property type="entry name" value="SAF"/>
    <property type="match status" value="1"/>
</dbReference>
<dbReference type="InterPro" id="IPR017585">
    <property type="entry name" value="SAF_FlgA"/>
</dbReference>
<accession>A0A5C0B0J4</accession>
<comment type="subcellular location">
    <subcellularLocation>
        <location evidence="1">Periplasm</location>
    </subcellularLocation>
</comment>
<dbReference type="Pfam" id="PF17656">
    <property type="entry name" value="ChapFlgA_N"/>
    <property type="match status" value="1"/>
</dbReference>
<dbReference type="EMBL" id="CP043046">
    <property type="protein sequence ID" value="QEI07223.1"/>
    <property type="molecule type" value="Genomic_DNA"/>
</dbReference>
<dbReference type="CDD" id="cd11614">
    <property type="entry name" value="SAF_CpaB_FlgA_like"/>
    <property type="match status" value="1"/>
</dbReference>
<evidence type="ECO:0000313" key="6">
    <source>
        <dbReference type="EMBL" id="QEI07223.1"/>
    </source>
</evidence>
<feature type="signal peptide" evidence="4">
    <location>
        <begin position="1"/>
        <end position="42"/>
    </location>
</feature>
<evidence type="ECO:0000256" key="2">
    <source>
        <dbReference type="ARBA" id="ARBA00022729"/>
    </source>
</evidence>
<dbReference type="Pfam" id="PF13144">
    <property type="entry name" value="ChapFlgA"/>
    <property type="match status" value="1"/>
</dbReference>
<dbReference type="InterPro" id="IPR041231">
    <property type="entry name" value="FlgA_N"/>
</dbReference>
<organism evidence="6 7">
    <name type="scientific">Pigmentiphaga aceris</name>
    <dbReference type="NCBI Taxonomy" id="1940612"/>
    <lineage>
        <taxon>Bacteria</taxon>
        <taxon>Pseudomonadati</taxon>
        <taxon>Pseudomonadota</taxon>
        <taxon>Betaproteobacteria</taxon>
        <taxon>Burkholderiales</taxon>
        <taxon>Alcaligenaceae</taxon>
        <taxon>Pigmentiphaga</taxon>
    </lineage>
</organism>
<feature type="domain" description="SAF" evidence="5">
    <location>
        <begin position="128"/>
        <end position="190"/>
    </location>
</feature>
<dbReference type="NCBIfam" id="TIGR03170">
    <property type="entry name" value="flgA_cterm"/>
    <property type="match status" value="1"/>
</dbReference>
<evidence type="ECO:0000256" key="1">
    <source>
        <dbReference type="ARBA" id="ARBA00004418"/>
    </source>
</evidence>
<dbReference type="GO" id="GO:0042597">
    <property type="term" value="C:periplasmic space"/>
    <property type="evidence" value="ECO:0007669"/>
    <property type="project" value="UniProtKB-SubCell"/>
</dbReference>
<keyword evidence="6" id="KW-0282">Flagellum</keyword>
<dbReference type="PANTHER" id="PTHR36307">
    <property type="entry name" value="FLAGELLA BASAL BODY P-RING FORMATION PROTEIN FLGA"/>
    <property type="match status" value="1"/>
</dbReference>
<keyword evidence="7" id="KW-1185">Reference proteome</keyword>
<feature type="chain" id="PRO_5022897600" evidence="4">
    <location>
        <begin position="43"/>
        <end position="252"/>
    </location>
</feature>
<dbReference type="AlphaFoldDB" id="A0A5C0B0J4"/>
<protein>
    <submittedName>
        <fullName evidence="6">Flagellar basal body P-ring formation protein FlgA</fullName>
    </submittedName>
</protein>
<name>A0A5C0B0J4_9BURK</name>
<dbReference type="Gene3D" id="2.30.30.760">
    <property type="match status" value="1"/>
</dbReference>
<dbReference type="KEGG" id="pacr:FXN63_16265"/>
<dbReference type="OrthoDB" id="8561436at2"/>
<keyword evidence="3" id="KW-0574">Periplasm</keyword>
<evidence type="ECO:0000313" key="7">
    <source>
        <dbReference type="Proteomes" id="UP000325161"/>
    </source>
</evidence>
<keyword evidence="2 4" id="KW-0732">Signal</keyword>
<dbReference type="PANTHER" id="PTHR36307:SF1">
    <property type="entry name" value="FLAGELLA BASAL BODY P-RING FORMATION PROTEIN FLGA"/>
    <property type="match status" value="1"/>
</dbReference>
<sequence length="252" mass="26661">MNGFLPLFPPSRTHPARKVQSMLLIRSLALATALLASTPLLAAPVDAQSIAEIGERMLRDRAQSQADVLGAEIAVRVPTLASRAADAPCKPEVFLPPSSRSWGKTQIGLRCADSNWTVRLPAEVSLTATIPVPTRPIKAGSVLAQGDWTLTELDVAGWTRGVTVDEQSLAGSRVTRPLRAGEPIPPDALTSAARMGVGEQVRVLLIGKGFTVRSAGEIVQQSTVGGSARVKLESGRTVSGTLRADKQIEVHL</sequence>
<gene>
    <name evidence="6" type="primary">flgA</name>
    <name evidence="6" type="ORF">FXN63_16265</name>
</gene>
<evidence type="ECO:0000256" key="3">
    <source>
        <dbReference type="ARBA" id="ARBA00022764"/>
    </source>
</evidence>
<keyword evidence="6" id="KW-0969">Cilium</keyword>
<evidence type="ECO:0000256" key="4">
    <source>
        <dbReference type="SAM" id="SignalP"/>
    </source>
</evidence>
<dbReference type="GO" id="GO:0044780">
    <property type="term" value="P:bacterial-type flagellum assembly"/>
    <property type="evidence" value="ECO:0007669"/>
    <property type="project" value="InterPro"/>
</dbReference>
<keyword evidence="6" id="KW-0966">Cell projection</keyword>
<evidence type="ECO:0000259" key="5">
    <source>
        <dbReference type="SMART" id="SM00858"/>
    </source>
</evidence>
<dbReference type="Proteomes" id="UP000325161">
    <property type="component" value="Chromosome"/>
</dbReference>